<dbReference type="RefSeq" id="WP_153382577.1">
    <property type="nucleotide sequence ID" value="NZ_VDFM01000003.1"/>
</dbReference>
<reference evidence="1 2" key="1">
    <citation type="journal article" date="2019" name="Syst. Appl. Microbiol.">
        <title>Polyphasic characterization of two novel Lactobacillus spp. isolated from blown salami packages: Description of Lactobacillus halodurans sp. nov. and Lactobacillus salsicarnum sp. nov.</title>
        <authorList>
            <person name="Schuster J.A."/>
            <person name="Klingl A."/>
            <person name="Vogel R.F."/>
            <person name="Ehrmann M.A."/>
        </authorList>
    </citation>
    <scope>NUCLEOTIDE SEQUENCE [LARGE SCALE GENOMIC DNA]</scope>
    <source>
        <strain evidence="1 2">TMW 1.2118</strain>
    </source>
</reference>
<accession>A0A5P0ZGN8</accession>
<evidence type="ECO:0000313" key="1">
    <source>
        <dbReference type="EMBL" id="MQS52178.1"/>
    </source>
</evidence>
<dbReference type="EMBL" id="VDFM01000003">
    <property type="protein sequence ID" value="MQS52178.1"/>
    <property type="molecule type" value="Genomic_DNA"/>
</dbReference>
<name>A0A5P0ZGN8_9LACO</name>
<evidence type="ECO:0000313" key="2">
    <source>
        <dbReference type="Proteomes" id="UP000380386"/>
    </source>
</evidence>
<comment type="caution">
    <text evidence="1">The sequence shown here is derived from an EMBL/GenBank/DDBJ whole genome shotgun (WGS) entry which is preliminary data.</text>
</comment>
<dbReference type="OrthoDB" id="9845819at2"/>
<gene>
    <name evidence="1" type="ORF">FHL02_03990</name>
</gene>
<protein>
    <submittedName>
        <fullName evidence="1">Uncharacterized protein</fullName>
    </submittedName>
</protein>
<dbReference type="Proteomes" id="UP000380386">
    <property type="component" value="Unassembled WGS sequence"/>
</dbReference>
<dbReference type="AlphaFoldDB" id="A0A5P0ZGN8"/>
<sequence length="74" mass="7996">MALTIKKTINLNGTSMSDESTMLATYYGTINADGSSSVNESVAEKLSVEELAMEEKDFDNFRKAVQKLAGEVDG</sequence>
<proteinExistence type="predicted"/>
<organism evidence="1 2">
    <name type="scientific">Companilactobacillus mishanensis</name>
    <dbReference type="NCBI Taxonomy" id="2486008"/>
    <lineage>
        <taxon>Bacteria</taxon>
        <taxon>Bacillati</taxon>
        <taxon>Bacillota</taxon>
        <taxon>Bacilli</taxon>
        <taxon>Lactobacillales</taxon>
        <taxon>Lactobacillaceae</taxon>
        <taxon>Companilactobacillus</taxon>
    </lineage>
</organism>